<dbReference type="EMBL" id="JADBGQ010000010">
    <property type="protein sequence ID" value="KAG5374944.1"/>
    <property type="molecule type" value="Genomic_DNA"/>
</dbReference>
<proteinExistence type="predicted"/>
<evidence type="ECO:0000313" key="1">
    <source>
        <dbReference type="EMBL" id="KAG5374944.1"/>
    </source>
</evidence>
<keyword evidence="2" id="KW-1185">Reference proteome</keyword>
<reference evidence="1 2" key="1">
    <citation type="submission" date="2021-03" db="EMBL/GenBank/DDBJ databases">
        <authorList>
            <person name="King G.J."/>
            <person name="Bancroft I."/>
            <person name="Baten A."/>
            <person name="Bloomfield J."/>
            <person name="Borpatragohain P."/>
            <person name="He Z."/>
            <person name="Irish N."/>
            <person name="Irwin J."/>
            <person name="Liu K."/>
            <person name="Mauleon R.P."/>
            <person name="Moore J."/>
            <person name="Morris R."/>
            <person name="Ostergaard L."/>
            <person name="Wang B."/>
            <person name="Wells R."/>
        </authorList>
    </citation>
    <scope>NUCLEOTIDE SEQUENCE [LARGE SCALE GENOMIC DNA]</scope>
    <source>
        <strain evidence="1">R-o-18</strain>
        <tissue evidence="1">Leaf</tissue>
    </source>
</reference>
<dbReference type="Proteomes" id="UP000823674">
    <property type="component" value="Chromosome A10"/>
</dbReference>
<comment type="caution">
    <text evidence="1">The sequence shown here is derived from an EMBL/GenBank/DDBJ whole genome shotgun (WGS) entry which is preliminary data.</text>
</comment>
<protein>
    <submittedName>
        <fullName evidence="1">Uncharacterized protein</fullName>
    </submittedName>
</protein>
<name>A0ABQ7KL48_BRACM</name>
<evidence type="ECO:0000313" key="2">
    <source>
        <dbReference type="Proteomes" id="UP000823674"/>
    </source>
</evidence>
<organism evidence="1 2">
    <name type="scientific">Brassica rapa subsp. trilocularis</name>
    <dbReference type="NCBI Taxonomy" id="1813537"/>
    <lineage>
        <taxon>Eukaryota</taxon>
        <taxon>Viridiplantae</taxon>
        <taxon>Streptophyta</taxon>
        <taxon>Embryophyta</taxon>
        <taxon>Tracheophyta</taxon>
        <taxon>Spermatophyta</taxon>
        <taxon>Magnoliopsida</taxon>
        <taxon>eudicotyledons</taxon>
        <taxon>Gunneridae</taxon>
        <taxon>Pentapetalae</taxon>
        <taxon>rosids</taxon>
        <taxon>malvids</taxon>
        <taxon>Brassicales</taxon>
        <taxon>Brassicaceae</taxon>
        <taxon>Brassiceae</taxon>
        <taxon>Brassica</taxon>
    </lineage>
</organism>
<sequence length="109" mass="12148">AVQLINGHSVTDRSVLHGVGVATTQRVLVHLQPKEGCYECDVGSGYKRILQKIQLIETGDNELIFQKAIMEQGRWKGLEKKLLHIVGYNKNSESESVKQDGELMNASEI</sequence>
<gene>
    <name evidence="1" type="primary">A10p017470.1_BraROA</name>
    <name evidence="1" type="ORF">IGI04_039540</name>
</gene>
<accession>A0ABQ7KL48</accession>
<feature type="non-terminal residue" evidence="1">
    <location>
        <position position="109"/>
    </location>
</feature>
<feature type="non-terminal residue" evidence="1">
    <location>
        <position position="1"/>
    </location>
</feature>